<organism evidence="2 3">
    <name type="scientific">Edaphobacillus lindanitolerans</name>
    <dbReference type="NCBI Taxonomy" id="550447"/>
    <lineage>
        <taxon>Bacteria</taxon>
        <taxon>Bacillati</taxon>
        <taxon>Bacillota</taxon>
        <taxon>Bacilli</taxon>
        <taxon>Bacillales</taxon>
        <taxon>Bacillaceae</taxon>
        <taxon>Edaphobacillus</taxon>
    </lineage>
</organism>
<gene>
    <name evidence="2" type="ORF">SAMN05428946_2667</name>
</gene>
<name>A0A1U7PQJ2_9BACI</name>
<feature type="region of interest" description="Disordered" evidence="1">
    <location>
        <begin position="1"/>
        <end position="69"/>
    </location>
</feature>
<protein>
    <submittedName>
        <fullName evidence="2">Coat F domain-containing protein</fullName>
    </submittedName>
</protein>
<sequence length="153" mass="17562">MTGQDTNGGEQQNQDGQGQQQDQQQDQQQCQQQSTRQDQQPEQQNAQQDQKQQGSKSNSAQQQNQDDFDDKEIARLLLMMEESLSSLMIHSETEIFSSSLQLMVAGFLKDSEKNQRNLRDLMQRHGWFQPSPAGKNEYEQLIQSYKDTAPPVL</sequence>
<reference evidence="3" key="1">
    <citation type="submission" date="2017-01" db="EMBL/GenBank/DDBJ databases">
        <authorList>
            <person name="Varghese N."/>
            <person name="Submissions S."/>
        </authorList>
    </citation>
    <scope>NUCLEOTIDE SEQUENCE [LARGE SCALE GENOMIC DNA]</scope>
    <source>
        <strain evidence="3">MNA4</strain>
    </source>
</reference>
<dbReference type="Proteomes" id="UP000187550">
    <property type="component" value="Unassembled WGS sequence"/>
</dbReference>
<evidence type="ECO:0000256" key="1">
    <source>
        <dbReference type="SAM" id="MobiDB-lite"/>
    </source>
</evidence>
<dbReference type="Gene3D" id="1.20.1260.10">
    <property type="match status" value="1"/>
</dbReference>
<evidence type="ECO:0000313" key="2">
    <source>
        <dbReference type="EMBL" id="SIT91370.1"/>
    </source>
</evidence>
<accession>A0A1U7PQJ2</accession>
<dbReference type="OrthoDB" id="2456395at2"/>
<dbReference type="InterPro" id="IPR012851">
    <property type="entry name" value="Spore_coat_CotF-like"/>
</dbReference>
<keyword evidence="3" id="KW-1185">Reference proteome</keyword>
<evidence type="ECO:0000313" key="3">
    <source>
        <dbReference type="Proteomes" id="UP000187550"/>
    </source>
</evidence>
<dbReference type="EMBL" id="FTPL01000004">
    <property type="protein sequence ID" value="SIT91370.1"/>
    <property type="molecule type" value="Genomic_DNA"/>
</dbReference>
<dbReference type="Pfam" id="PF07875">
    <property type="entry name" value="Coat_F"/>
    <property type="match status" value="1"/>
</dbReference>
<dbReference type="RefSeq" id="WP_076759554.1">
    <property type="nucleotide sequence ID" value="NZ_FTPL01000004.1"/>
</dbReference>
<dbReference type="AlphaFoldDB" id="A0A1U7PQJ2"/>
<dbReference type="InterPro" id="IPR012347">
    <property type="entry name" value="Ferritin-like"/>
</dbReference>
<feature type="compositionally biased region" description="Low complexity" evidence="1">
    <location>
        <begin position="1"/>
        <end position="53"/>
    </location>
</feature>
<dbReference type="STRING" id="550447.SAMN05428946_2667"/>
<feature type="compositionally biased region" description="Polar residues" evidence="1">
    <location>
        <begin position="54"/>
        <end position="65"/>
    </location>
</feature>
<proteinExistence type="predicted"/>